<feature type="region of interest" description="Disordered" evidence="1">
    <location>
        <begin position="123"/>
        <end position="153"/>
    </location>
</feature>
<dbReference type="Pfam" id="PF18759">
    <property type="entry name" value="Plavaka"/>
    <property type="match status" value="1"/>
</dbReference>
<reference evidence="3" key="1">
    <citation type="submission" date="2021-06" db="EMBL/GenBank/DDBJ databases">
        <authorList>
            <person name="Kallberg Y."/>
            <person name="Tangrot J."/>
            <person name="Rosling A."/>
        </authorList>
    </citation>
    <scope>NUCLEOTIDE SEQUENCE</scope>
    <source>
        <strain evidence="3">MA453B</strain>
    </source>
</reference>
<comment type="caution">
    <text evidence="3">The sequence shown here is derived from an EMBL/GenBank/DDBJ whole genome shotgun (WGS) entry which is preliminary data.</text>
</comment>
<keyword evidence="4" id="KW-1185">Reference proteome</keyword>
<dbReference type="OrthoDB" id="2355853at2759"/>
<feature type="compositionally biased region" description="Polar residues" evidence="1">
    <location>
        <begin position="125"/>
        <end position="153"/>
    </location>
</feature>
<feature type="domain" description="C2H2-type" evidence="2">
    <location>
        <begin position="4"/>
        <end position="24"/>
    </location>
</feature>
<evidence type="ECO:0000256" key="1">
    <source>
        <dbReference type="SAM" id="MobiDB-lite"/>
    </source>
</evidence>
<dbReference type="PROSITE" id="PS00028">
    <property type="entry name" value="ZINC_FINGER_C2H2_1"/>
    <property type="match status" value="1"/>
</dbReference>
<sequence>MPNCPYCSKILMSRQALGNHIKKHLDDSDEDFSLPNQAAQTSLGKITNKVLNNQTKFKRQNFSEETETNYKKICFEHNLSNSLEEVNFNVDESIKKQNPSVSSFNYINDTQYYKSSEKQDAKFFDNSNSQSNTSDEQSDLYDSQSNTSDDSRNITNVDINEFAEYDNLLAGKTKEPEDIYQRFPSKEYAEFMNIVSQFQNLDLPNFGWRKETILEYEGLEYTLEFRTVLDGIHQILINKSIAEEFIFEYKLSIDSINIYDSDWWRNVKQNIPIGAYVMPIILYSDATLCDHLGKTLRHSVFITIGNIPLACRNKVDTKFYLLPNTDNLWMCGFKQLKHCIYDYLQSIENWSLQNIKYNTVLIEVFDFAYLNNDDKIIIRASSSYHNQAIFSDICIEMDELEQEDYLMDNGLCYANILLITRITSPKLDQKLELALVYWYDFAYPSDINN</sequence>
<evidence type="ECO:0000259" key="2">
    <source>
        <dbReference type="PROSITE" id="PS00028"/>
    </source>
</evidence>
<gene>
    <name evidence="3" type="ORF">DERYTH_LOCUS5206</name>
</gene>
<organism evidence="3 4">
    <name type="scientific">Dentiscutata erythropus</name>
    <dbReference type="NCBI Taxonomy" id="1348616"/>
    <lineage>
        <taxon>Eukaryota</taxon>
        <taxon>Fungi</taxon>
        <taxon>Fungi incertae sedis</taxon>
        <taxon>Mucoromycota</taxon>
        <taxon>Glomeromycotina</taxon>
        <taxon>Glomeromycetes</taxon>
        <taxon>Diversisporales</taxon>
        <taxon>Gigasporaceae</taxon>
        <taxon>Dentiscutata</taxon>
    </lineage>
</organism>
<name>A0A9N9B1E4_9GLOM</name>
<proteinExistence type="predicted"/>
<dbReference type="AlphaFoldDB" id="A0A9N9B1E4"/>
<accession>A0A9N9B1E4</accession>
<dbReference type="Proteomes" id="UP000789405">
    <property type="component" value="Unassembled WGS sequence"/>
</dbReference>
<dbReference type="InterPro" id="IPR041078">
    <property type="entry name" value="Plavaka"/>
</dbReference>
<evidence type="ECO:0000313" key="4">
    <source>
        <dbReference type="Proteomes" id="UP000789405"/>
    </source>
</evidence>
<dbReference type="EMBL" id="CAJVPY010002132">
    <property type="protein sequence ID" value="CAG8549712.1"/>
    <property type="molecule type" value="Genomic_DNA"/>
</dbReference>
<protein>
    <submittedName>
        <fullName evidence="3">8705_t:CDS:1</fullName>
    </submittedName>
</protein>
<dbReference type="InterPro" id="IPR013087">
    <property type="entry name" value="Znf_C2H2_type"/>
</dbReference>
<evidence type="ECO:0000313" key="3">
    <source>
        <dbReference type="EMBL" id="CAG8549712.1"/>
    </source>
</evidence>